<evidence type="ECO:0000313" key="1">
    <source>
        <dbReference type="EMBL" id="NNM74211.1"/>
    </source>
</evidence>
<dbReference type="EMBL" id="JABEPP010000005">
    <property type="protein sequence ID" value="NNM74211.1"/>
    <property type="molecule type" value="Genomic_DNA"/>
</dbReference>
<evidence type="ECO:0000313" key="2">
    <source>
        <dbReference type="Proteomes" id="UP000564885"/>
    </source>
</evidence>
<protein>
    <submittedName>
        <fullName evidence="1">Metallophosphoesterase</fullName>
    </submittedName>
</protein>
<dbReference type="SUPFAM" id="SSF56300">
    <property type="entry name" value="Metallo-dependent phosphatases"/>
    <property type="match status" value="1"/>
</dbReference>
<reference evidence="1 2" key="1">
    <citation type="submission" date="2020-04" db="EMBL/GenBank/DDBJ databases">
        <title>Enterovirga sp. isolate from soil.</title>
        <authorList>
            <person name="Chea S."/>
            <person name="Kim D.-U."/>
        </authorList>
    </citation>
    <scope>NUCLEOTIDE SEQUENCE [LARGE SCALE GENOMIC DNA]</scope>
    <source>
        <strain evidence="1 2">DB1703</strain>
    </source>
</reference>
<accession>A0A849IA80</accession>
<gene>
    <name evidence="1" type="ORF">HJG44_17740</name>
</gene>
<dbReference type="InterPro" id="IPR029052">
    <property type="entry name" value="Metallo-depent_PP-like"/>
</dbReference>
<organism evidence="1 2">
    <name type="scientific">Enterovirga aerilata</name>
    <dbReference type="NCBI Taxonomy" id="2730920"/>
    <lineage>
        <taxon>Bacteria</taxon>
        <taxon>Pseudomonadati</taxon>
        <taxon>Pseudomonadota</taxon>
        <taxon>Alphaproteobacteria</taxon>
        <taxon>Hyphomicrobiales</taxon>
        <taxon>Methylobacteriaceae</taxon>
        <taxon>Enterovirga</taxon>
    </lineage>
</organism>
<name>A0A849IA80_9HYPH</name>
<proteinExistence type="predicted"/>
<keyword evidence="2" id="KW-1185">Reference proteome</keyword>
<dbReference type="AlphaFoldDB" id="A0A849IA80"/>
<sequence length="251" mass="26984">MPAPSCPASSRSATHRSALRGRPLVLVPGDAEFAGDTPVRDAIARRRKLARDLGITLLCDDLVRLPGPDGRGVFVIGACLWTDWALGYPCTASQARAYARDAWPGERPTLLGSGRPLAPHDVSGLHARSRAFIEDCLASIVVQAGGHGASPRTLVRDVQRGDRAVVVTHFAPSVCSLPPEIAARRWEPWRAAFLASNLESVMTRWGAPVLWLHGHVPRPVSYRLGDTRVVANPGGPARGNPRFDPALVLEV</sequence>
<dbReference type="Proteomes" id="UP000564885">
    <property type="component" value="Unassembled WGS sequence"/>
</dbReference>
<dbReference type="RefSeq" id="WP_171219672.1">
    <property type="nucleotide sequence ID" value="NZ_JABEPP010000005.1"/>
</dbReference>
<comment type="caution">
    <text evidence="1">The sequence shown here is derived from an EMBL/GenBank/DDBJ whole genome shotgun (WGS) entry which is preliminary data.</text>
</comment>